<feature type="compositionally biased region" description="Polar residues" evidence="1">
    <location>
        <begin position="942"/>
        <end position="951"/>
    </location>
</feature>
<keyword evidence="2" id="KW-1133">Transmembrane helix</keyword>
<evidence type="ECO:0000256" key="1">
    <source>
        <dbReference type="SAM" id="MobiDB-lite"/>
    </source>
</evidence>
<feature type="compositionally biased region" description="Basic and acidic residues" evidence="1">
    <location>
        <begin position="876"/>
        <end position="919"/>
    </location>
</feature>
<feature type="compositionally biased region" description="Basic and acidic residues" evidence="1">
    <location>
        <begin position="958"/>
        <end position="969"/>
    </location>
</feature>
<feature type="region of interest" description="Disordered" evidence="1">
    <location>
        <begin position="824"/>
        <end position="859"/>
    </location>
</feature>
<feature type="transmembrane region" description="Helical" evidence="2">
    <location>
        <begin position="1015"/>
        <end position="1035"/>
    </location>
</feature>
<feature type="region of interest" description="Disordered" evidence="1">
    <location>
        <begin position="1"/>
        <end position="22"/>
    </location>
</feature>
<organism evidence="3 4">
    <name type="scientific">Phyllosticta citricarpa</name>
    <dbReference type="NCBI Taxonomy" id="55181"/>
    <lineage>
        <taxon>Eukaryota</taxon>
        <taxon>Fungi</taxon>
        <taxon>Dikarya</taxon>
        <taxon>Ascomycota</taxon>
        <taxon>Pezizomycotina</taxon>
        <taxon>Dothideomycetes</taxon>
        <taxon>Dothideomycetes incertae sedis</taxon>
        <taxon>Botryosphaeriales</taxon>
        <taxon>Phyllostictaceae</taxon>
        <taxon>Phyllosticta</taxon>
    </lineage>
</organism>
<sequence>MAADSDSPGKKADSKQEHQGRKVFADFESAYASIAQQKVHGPRDECLQPPERRIFSVPNLDATPVGRKPSNIETPRSFSANHPNDSAISSPIKSPRGTSFMNRVKERILGSPTKSTHEKEQELQEFHGDGTPVKSSSLDATLDEAPHDSAFEEEAEDYRPSLDNSAWESVSERPSERPHSLAPSSVYPDSNGDARRNSDRPFSFVPSSVYRQSDGRPGSLYFGPLNNRGSIPWGVRNKATDYSNEVSTDEDMWRFKSNRNSLQEGLEQSHGFSHVNNTTLGSIIDRYGDDGFNIGKPTGSSVATSFEDTNENHNSAGVDENDSIRLSHVQSCAPVSHHVSTPKHEVAVLNGAPPSESPPDQTQGRSLLPRLRINVHESRIGAPPLQSPPPMGSPSRPRFFAVGSTELSGQGSYGDTNRLLNIFPGSPSPVSDLSVGKRYSLQSGDRLPESPLQSIIDQCSTQSSPMDRQDPFYLENALKAQRDSWESCSSQSSGGGILGEAGISFVKRPATPASNMEASAGNNVDHGQATGEILTAWASKVSPNVKSQKSLHVNDANSTDIPAIWARKVSPNAKSQRTLSQPEHAASSAGLRADTESEWITDEGVSEFQSNYGFYHSVSPDVSPAQVKGKQALRRKRSFDELSPDKSVDARLVPKRSDTNPWRNKKKSAATDVPVEMELQEMPRFPRESQLVADSCEGDISVRQLSANIDYLPVDVVPVGDDGPQIIPSSPPALPLEHPSGLSGFETPEMHRHRAYVGISPPSSSPLARQPLLPGRGDLTTPRAALMSPTRPRGEDALFYSPTADGIDAAFSARSSMAAVFPGASYKGSKRAVTDTPSVSSYKVSRKGSPSLASSTGDHGLDHLRYMRRLRPRASSHYEDTLAQRRMEERRRVSEKLDERNLAEKPKTSLHGGKVDPLHPRAAVRGQKSVLPLRLHSQSAVQSTTSFGTQQIRRHRRPSDIEAGRDSLRDQPMCTPTTMGEPERHRSPKLAPFSRPASAEFVDVVKLKKEISWKIFWSVGWFGPCGLLLYFGYFDTLMFYFTEGEIELVGAFQKKLGLAVAIGECVALLLVFYVLKMCDVV</sequence>
<reference evidence="3 4" key="1">
    <citation type="submission" date="2024-04" db="EMBL/GenBank/DDBJ databases">
        <title>Phyllosticta paracitricarpa is synonymous to the EU quarantine fungus P. citricarpa based on phylogenomic analyses.</title>
        <authorList>
            <consortium name="Lawrence Berkeley National Laboratory"/>
            <person name="Van Ingen-Buijs V.A."/>
            <person name="Van Westerhoven A.C."/>
            <person name="Haridas S."/>
            <person name="Skiadas P."/>
            <person name="Martin F."/>
            <person name="Groenewald J.Z."/>
            <person name="Crous P.W."/>
            <person name="Seidl M.F."/>
        </authorList>
    </citation>
    <scope>NUCLEOTIDE SEQUENCE [LARGE SCALE GENOMIC DNA]</scope>
    <source>
        <strain evidence="3 4">CBS 122670</strain>
    </source>
</reference>
<name>A0ABR1MRI1_9PEZI</name>
<keyword evidence="4" id="KW-1185">Reference proteome</keyword>
<proteinExistence type="predicted"/>
<feature type="region of interest" description="Disordered" evidence="1">
    <location>
        <begin position="571"/>
        <end position="594"/>
    </location>
</feature>
<dbReference type="Proteomes" id="UP001365128">
    <property type="component" value="Unassembled WGS sequence"/>
</dbReference>
<feature type="transmembrane region" description="Helical" evidence="2">
    <location>
        <begin position="1056"/>
        <end position="1075"/>
    </location>
</feature>
<feature type="compositionally biased region" description="Basic and acidic residues" evidence="1">
    <location>
        <begin position="170"/>
        <end position="179"/>
    </location>
</feature>
<feature type="compositionally biased region" description="Basic and acidic residues" evidence="1">
    <location>
        <begin position="115"/>
        <end position="128"/>
    </location>
</feature>
<evidence type="ECO:0000313" key="4">
    <source>
        <dbReference type="Proteomes" id="UP001365128"/>
    </source>
</evidence>
<feature type="compositionally biased region" description="Basic and acidic residues" evidence="1">
    <location>
        <begin position="7"/>
        <end position="22"/>
    </location>
</feature>
<evidence type="ECO:0000256" key="2">
    <source>
        <dbReference type="SAM" id="Phobius"/>
    </source>
</evidence>
<dbReference type="EMBL" id="JBBPDW010000001">
    <property type="protein sequence ID" value="KAK7557052.1"/>
    <property type="molecule type" value="Genomic_DNA"/>
</dbReference>
<feature type="compositionally biased region" description="Polar residues" evidence="1">
    <location>
        <begin position="71"/>
        <end position="101"/>
    </location>
</feature>
<feature type="region of interest" description="Disordered" evidence="1">
    <location>
        <begin position="942"/>
        <end position="991"/>
    </location>
</feature>
<keyword evidence="2" id="KW-0812">Transmembrane</keyword>
<feature type="region of interest" description="Disordered" evidence="1">
    <location>
        <begin position="774"/>
        <end position="794"/>
    </location>
</feature>
<comment type="caution">
    <text evidence="3">The sequence shown here is derived from an EMBL/GenBank/DDBJ whole genome shotgun (WGS) entry which is preliminary data.</text>
</comment>
<accession>A0ABR1MRI1</accession>
<evidence type="ECO:0000313" key="3">
    <source>
        <dbReference type="EMBL" id="KAK7557052.1"/>
    </source>
</evidence>
<feature type="compositionally biased region" description="Basic and acidic residues" evidence="1">
    <location>
        <begin position="41"/>
        <end position="54"/>
    </location>
</feature>
<keyword evidence="2" id="KW-0472">Membrane</keyword>
<feature type="region of interest" description="Disordered" evidence="1">
    <location>
        <begin position="38"/>
        <end position="223"/>
    </location>
</feature>
<feature type="compositionally biased region" description="Polar residues" evidence="1">
    <location>
        <begin position="572"/>
        <end position="581"/>
    </location>
</feature>
<gene>
    <name evidence="3" type="ORF">IWX46DRAFT_30800</name>
</gene>
<protein>
    <submittedName>
        <fullName evidence="3">Uncharacterized protein</fullName>
    </submittedName>
</protein>
<feature type="region of interest" description="Disordered" evidence="1">
    <location>
        <begin position="875"/>
        <end position="921"/>
    </location>
</feature>